<dbReference type="PANTHER" id="PTHR43585:SF2">
    <property type="entry name" value="ATP-GRASP ENZYME FSQD"/>
    <property type="match status" value="1"/>
</dbReference>
<evidence type="ECO:0000259" key="5">
    <source>
        <dbReference type="PROSITE" id="PS50975"/>
    </source>
</evidence>
<evidence type="ECO:0000313" key="6">
    <source>
        <dbReference type="EMBL" id="XBS69125.1"/>
    </source>
</evidence>
<dbReference type="PANTHER" id="PTHR43585">
    <property type="entry name" value="FUMIPYRROLE BIOSYNTHESIS PROTEIN C"/>
    <property type="match status" value="1"/>
</dbReference>
<accession>A0AAU7Q7F7</accession>
<dbReference type="Gene3D" id="3.40.50.20">
    <property type="match status" value="1"/>
</dbReference>
<proteinExistence type="predicted"/>
<dbReference type="GO" id="GO:0046872">
    <property type="term" value="F:metal ion binding"/>
    <property type="evidence" value="ECO:0007669"/>
    <property type="project" value="InterPro"/>
</dbReference>
<evidence type="ECO:0000256" key="2">
    <source>
        <dbReference type="ARBA" id="ARBA00022741"/>
    </source>
</evidence>
<dbReference type="PROSITE" id="PS50975">
    <property type="entry name" value="ATP_GRASP"/>
    <property type="match status" value="1"/>
</dbReference>
<feature type="domain" description="ATP-grasp" evidence="5">
    <location>
        <begin position="123"/>
        <end position="321"/>
    </location>
</feature>
<dbReference type="SUPFAM" id="SSF56059">
    <property type="entry name" value="Glutathione synthetase ATP-binding domain-like"/>
    <property type="match status" value="1"/>
</dbReference>
<dbReference type="InterPro" id="IPR052032">
    <property type="entry name" value="ATP-dep_AA_Ligase"/>
</dbReference>
<dbReference type="Gene3D" id="3.30.1490.20">
    <property type="entry name" value="ATP-grasp fold, A domain"/>
    <property type="match status" value="1"/>
</dbReference>
<dbReference type="GO" id="GO:0016874">
    <property type="term" value="F:ligase activity"/>
    <property type="evidence" value="ECO:0007669"/>
    <property type="project" value="UniProtKB-KW"/>
</dbReference>
<evidence type="ECO:0000256" key="4">
    <source>
        <dbReference type="PROSITE-ProRule" id="PRU00409"/>
    </source>
</evidence>
<protein>
    <submittedName>
        <fullName evidence="6">ATP-grasp domain-containing protein</fullName>
    </submittedName>
</protein>
<keyword evidence="2 4" id="KW-0547">Nucleotide-binding</keyword>
<reference evidence="6" key="1">
    <citation type="submission" date="2024-06" db="EMBL/GenBank/DDBJ databases">
        <authorList>
            <person name="Coelho C."/>
            <person name="Bento M."/>
            <person name="Garcia E."/>
            <person name="Camelo A."/>
            <person name="Brandao I."/>
            <person name="Espirito Santo C."/>
            <person name="Trovao J."/>
            <person name="Verissimo A."/>
            <person name="Costa J."/>
            <person name="Tiago I."/>
        </authorList>
    </citation>
    <scope>NUCLEOTIDE SEQUENCE</scope>
    <source>
        <strain evidence="6">KWT182</strain>
    </source>
</reference>
<dbReference type="AlphaFoldDB" id="A0AAU7Q7F7"/>
<keyword evidence="3 4" id="KW-0067">ATP-binding</keyword>
<dbReference type="InterPro" id="IPR011761">
    <property type="entry name" value="ATP-grasp"/>
</dbReference>
<evidence type="ECO:0000256" key="3">
    <source>
        <dbReference type="ARBA" id="ARBA00022840"/>
    </source>
</evidence>
<dbReference type="Pfam" id="PF13535">
    <property type="entry name" value="ATP-grasp_4"/>
    <property type="match status" value="1"/>
</dbReference>
<name>A0AAU7Q7F7_9GAMM</name>
<evidence type="ECO:0000256" key="1">
    <source>
        <dbReference type="ARBA" id="ARBA00022598"/>
    </source>
</evidence>
<sequence length="362" mass="40859">MSKSILFIELNPGMESTGAKALRICKNMGILTYVVTSDKSFYDSSLGNPLNDAEKVYEHRTDLYHIIDLVEYIKKLNTTHQFRAVTSLSELYVEQAAFISKALGIKNHNYEAIKLARSKYAWRDFLRNKGYAMPKFIFIKDINGLAYVPDEIGFPCVIKPVDGAASVAVSVCDNLNELNVAYEELINYPGFGRGITLNKLAIVEEYLEGDVYSAEYVVYKHESYCLGFTDRIISGYPYFAETGAGFPAKLLNEKKSKFYIESIINIMNFDNCILHIEFIEEKNGDIQIIDLNPRLCGALIAPMIYEATGIDPIKTLIEILIGDEPNLKRTKNRYCESRYVGAQCCGKLIEVKGFQQENLKVG</sequence>
<gene>
    <name evidence="6" type="ORF">ABK905_22050</name>
</gene>
<dbReference type="Gene3D" id="3.30.470.20">
    <property type="entry name" value="ATP-grasp fold, B domain"/>
    <property type="match status" value="1"/>
</dbReference>
<dbReference type="GO" id="GO:0005524">
    <property type="term" value="F:ATP binding"/>
    <property type="evidence" value="ECO:0007669"/>
    <property type="project" value="UniProtKB-UniRule"/>
</dbReference>
<keyword evidence="1" id="KW-0436">Ligase</keyword>
<organism evidence="6">
    <name type="scientific">Acerihabitans sp. KWT182</name>
    <dbReference type="NCBI Taxonomy" id="3157919"/>
    <lineage>
        <taxon>Bacteria</taxon>
        <taxon>Pseudomonadati</taxon>
        <taxon>Pseudomonadota</taxon>
        <taxon>Gammaproteobacteria</taxon>
        <taxon>Enterobacterales</taxon>
        <taxon>Pectobacteriaceae</taxon>
        <taxon>Acerihabitans</taxon>
    </lineage>
</organism>
<dbReference type="EMBL" id="CP157947">
    <property type="protein sequence ID" value="XBS69125.1"/>
    <property type="molecule type" value="Genomic_DNA"/>
</dbReference>
<dbReference type="InterPro" id="IPR013815">
    <property type="entry name" value="ATP_grasp_subdomain_1"/>
</dbReference>